<accession>A0A517YIJ4</accession>
<gene>
    <name evidence="4" type="primary">omcB_2</name>
    <name evidence="4" type="ORF">ETAA8_51520</name>
</gene>
<dbReference type="InterPro" id="IPR013783">
    <property type="entry name" value="Ig-like_fold"/>
</dbReference>
<organism evidence="4 5">
    <name type="scientific">Anatilimnocola aggregata</name>
    <dbReference type="NCBI Taxonomy" id="2528021"/>
    <lineage>
        <taxon>Bacteria</taxon>
        <taxon>Pseudomonadati</taxon>
        <taxon>Planctomycetota</taxon>
        <taxon>Planctomycetia</taxon>
        <taxon>Pirellulales</taxon>
        <taxon>Pirellulaceae</taxon>
        <taxon>Anatilimnocola</taxon>
    </lineage>
</organism>
<dbReference type="AlphaFoldDB" id="A0A517YIJ4"/>
<dbReference type="InterPro" id="IPR051172">
    <property type="entry name" value="Chlamydia_OmcB"/>
</dbReference>
<dbReference type="OrthoDB" id="282600at2"/>
<proteinExistence type="predicted"/>
<dbReference type="NCBIfam" id="TIGR01451">
    <property type="entry name" value="B_ant_repeat"/>
    <property type="match status" value="1"/>
</dbReference>
<evidence type="ECO:0000256" key="2">
    <source>
        <dbReference type="SAM" id="SignalP"/>
    </source>
</evidence>
<feature type="domain" description="DUF11" evidence="3">
    <location>
        <begin position="523"/>
        <end position="605"/>
    </location>
</feature>
<dbReference type="PANTHER" id="PTHR34819">
    <property type="entry name" value="LARGE CYSTEINE-RICH PERIPLASMIC PROTEIN OMCB"/>
    <property type="match status" value="1"/>
</dbReference>
<dbReference type="PANTHER" id="PTHR34819:SF5">
    <property type="entry name" value="CONSERVED REPEAT DOMAIN PROTEIN"/>
    <property type="match status" value="1"/>
</dbReference>
<feature type="signal peptide" evidence="2">
    <location>
        <begin position="1"/>
        <end position="22"/>
    </location>
</feature>
<feature type="compositionally biased region" description="Pro residues" evidence="1">
    <location>
        <begin position="749"/>
        <end position="775"/>
    </location>
</feature>
<evidence type="ECO:0000313" key="5">
    <source>
        <dbReference type="Proteomes" id="UP000315017"/>
    </source>
</evidence>
<keyword evidence="2" id="KW-0732">Signal</keyword>
<dbReference type="Gene3D" id="2.60.40.10">
    <property type="entry name" value="Immunoglobulins"/>
    <property type="match status" value="1"/>
</dbReference>
<dbReference type="EMBL" id="CP036274">
    <property type="protein sequence ID" value="QDU30034.1"/>
    <property type="molecule type" value="Genomic_DNA"/>
</dbReference>
<evidence type="ECO:0000256" key="1">
    <source>
        <dbReference type="SAM" id="MobiDB-lite"/>
    </source>
</evidence>
<reference evidence="4 5" key="1">
    <citation type="submission" date="2019-02" db="EMBL/GenBank/DDBJ databases">
        <title>Deep-cultivation of Planctomycetes and their phenomic and genomic characterization uncovers novel biology.</title>
        <authorList>
            <person name="Wiegand S."/>
            <person name="Jogler M."/>
            <person name="Boedeker C."/>
            <person name="Pinto D."/>
            <person name="Vollmers J."/>
            <person name="Rivas-Marin E."/>
            <person name="Kohn T."/>
            <person name="Peeters S.H."/>
            <person name="Heuer A."/>
            <person name="Rast P."/>
            <person name="Oberbeckmann S."/>
            <person name="Bunk B."/>
            <person name="Jeske O."/>
            <person name="Meyerdierks A."/>
            <person name="Storesund J.E."/>
            <person name="Kallscheuer N."/>
            <person name="Luecker S."/>
            <person name="Lage O.M."/>
            <person name="Pohl T."/>
            <person name="Merkel B.J."/>
            <person name="Hornburger P."/>
            <person name="Mueller R.-W."/>
            <person name="Bruemmer F."/>
            <person name="Labrenz M."/>
            <person name="Spormann A.M."/>
            <person name="Op den Camp H."/>
            <person name="Overmann J."/>
            <person name="Amann R."/>
            <person name="Jetten M.S.M."/>
            <person name="Mascher T."/>
            <person name="Medema M.H."/>
            <person name="Devos D.P."/>
            <person name="Kaster A.-K."/>
            <person name="Ovreas L."/>
            <person name="Rohde M."/>
            <person name="Galperin M.Y."/>
            <person name="Jogler C."/>
        </authorList>
    </citation>
    <scope>NUCLEOTIDE SEQUENCE [LARGE SCALE GENOMIC DNA]</scope>
    <source>
        <strain evidence="4 5">ETA_A8</strain>
    </source>
</reference>
<dbReference type="InterPro" id="IPR047589">
    <property type="entry name" value="DUF11_rpt"/>
</dbReference>
<feature type="chain" id="PRO_5022083035" evidence="2">
    <location>
        <begin position="23"/>
        <end position="915"/>
    </location>
</feature>
<dbReference type="RefSeq" id="WP_145094827.1">
    <property type="nucleotide sequence ID" value="NZ_CP036274.1"/>
</dbReference>
<protein>
    <submittedName>
        <fullName evidence="4">Large cysteine-rich periplasmic protein OmcB</fullName>
    </submittedName>
</protein>
<dbReference type="KEGG" id="aagg:ETAA8_51520"/>
<evidence type="ECO:0000259" key="3">
    <source>
        <dbReference type="Pfam" id="PF01345"/>
    </source>
</evidence>
<evidence type="ECO:0000313" key="4">
    <source>
        <dbReference type="EMBL" id="QDU30034.1"/>
    </source>
</evidence>
<dbReference type="Proteomes" id="UP000315017">
    <property type="component" value="Chromosome"/>
</dbReference>
<feature type="region of interest" description="Disordered" evidence="1">
    <location>
        <begin position="749"/>
        <end position="783"/>
    </location>
</feature>
<dbReference type="Pfam" id="PF01345">
    <property type="entry name" value="DUF11"/>
    <property type="match status" value="1"/>
</dbReference>
<sequence precursor="true">MPTIFASSKSALLLAVLTVATAGGCAIPAIDPTGEGIFSGTTTFARLRDCPLIARHHQPQQPPVPIGPPVMGPIVGPAPCGPPPVIAIPVSCTPPAPPPLVAIPLAPAVPLTPAVCAVPPPSPPPLQVVQCASPAQAPVDDCENGPTLKITPNRLVAAVGSEVVLAAGICGKDGYYVMRQPLEWMLAQDGAGQIVAIGQESPLKASYFLRHSPQKISPQYALAHTSTISQNIDRGTKDPSDDIALKRGQSWISVTSPKEGASYVTVWSPKEHNFDRRRANATIYWVDAVWTFPPCSVAPIGARNGQRLTTVVRRSGGAPVTGWTVRYEVLEGPDAAFGAGKARAVEVKTDIQGVAIADLFSLTGSQGITTVRVQIIRPTGGDVPEMIVGQGLTSVNWTAPGLSVSASGPTTVPGDGLLSYQVEVMNTGDQLSRDVVLKFTPPTNVTVLNSAPSAEVFGNRLEWRLGDLQARSRAVVKVNCRASVDGDLRSTFMAVTSDGQLKAEGVAATRVFRQALAVRMSGPDSVEVGKRATFQIEITNTGSEVLRNVTLTDRFPAELVHADGQQSPIVKTIGDLQPGQKINSPAVTFIVTRPGQHSHRLDVTADGQQSATARSVVTGIQTQVMPAKLQLRFSQPQQVRAGETAEVVAEVTNLGGSVARNAKLSVAYGVNFTPDRATPGHQFDEARRTLYWNIDQLAAGASLSKQINLKALNTDERAFLQITLQPEQGEPETRQINIPIVAGARAAPAPVPLQRNPPTPAPGPAPTPRPEIPRQPPREAVLPGGNLEVTLSQTANPIPQGKTTTYIVRIKNDGSGADEDLSITLFLPAGLSFKKVVATEQTAFRVQSWNADKSQVDFTPVALVRAREDMPPLQIEVEGSKPGMFKFQVEVRSKRNPKPIVRERETTVNMPAGAR</sequence>
<dbReference type="InterPro" id="IPR001434">
    <property type="entry name" value="OmcB-like_DUF11"/>
</dbReference>
<keyword evidence="5" id="KW-1185">Reference proteome</keyword>
<name>A0A517YIJ4_9BACT</name>